<keyword evidence="3" id="KW-0479">Metal-binding</keyword>
<dbReference type="GO" id="GO:0008270">
    <property type="term" value="F:zinc ion binding"/>
    <property type="evidence" value="ECO:0007669"/>
    <property type="project" value="UniProtKB-KW"/>
</dbReference>
<sequence>MGRPLTLAWNAANVSSLSSPMWLICASAAPRDFTALIGAPKKSRAAAWAPRITGAAAAAARTSSSSNRRRPWARARSSAKPALSTTTRPPPPRAVTLLRLAAAAARSHPRIFTTWPGSWKTPEEAAAAPRSGASAGPLQLQLPSALTLLPPSFTSLCLPAQNWCAKCNASFRMTSDLVYHMRSHHKKEYAMEPLVKRRREEKLKCPICNESFRERHHLSRHMTSHN</sequence>
<accession>A0A7J8K153</accession>
<keyword evidence="3" id="KW-0863">Zinc-finger</keyword>
<dbReference type="SUPFAM" id="SSF57667">
    <property type="entry name" value="beta-beta-alpha zinc fingers"/>
    <property type="match status" value="1"/>
</dbReference>
<name>A0A7J8K153_MOLMO</name>
<feature type="domain" description="C2H2-type" evidence="5">
    <location>
        <begin position="162"/>
        <end position="190"/>
    </location>
</feature>
<dbReference type="InterPro" id="IPR036236">
    <property type="entry name" value="Znf_C2H2_sf"/>
</dbReference>
<dbReference type="EMBL" id="JACASF010000001">
    <property type="protein sequence ID" value="KAF6502082.1"/>
    <property type="molecule type" value="Genomic_DNA"/>
</dbReference>
<dbReference type="GO" id="GO:0006355">
    <property type="term" value="P:regulation of DNA-templated transcription"/>
    <property type="evidence" value="ECO:0007669"/>
    <property type="project" value="TreeGrafter"/>
</dbReference>
<evidence type="ECO:0000313" key="6">
    <source>
        <dbReference type="EMBL" id="KAF6502082.1"/>
    </source>
</evidence>
<dbReference type="PROSITE" id="PS00028">
    <property type="entry name" value="ZINC_FINGER_C2H2_1"/>
    <property type="match status" value="2"/>
</dbReference>
<keyword evidence="7" id="KW-1185">Reference proteome</keyword>
<evidence type="ECO:0000256" key="1">
    <source>
        <dbReference type="ARBA" id="ARBA00004123"/>
    </source>
</evidence>
<evidence type="ECO:0000256" key="3">
    <source>
        <dbReference type="PROSITE-ProRule" id="PRU00042"/>
    </source>
</evidence>
<evidence type="ECO:0000259" key="5">
    <source>
        <dbReference type="PROSITE" id="PS50157"/>
    </source>
</evidence>
<dbReference type="GO" id="GO:0005634">
    <property type="term" value="C:nucleus"/>
    <property type="evidence" value="ECO:0007669"/>
    <property type="project" value="UniProtKB-SubCell"/>
</dbReference>
<dbReference type="GO" id="GO:0014003">
    <property type="term" value="P:oligodendrocyte development"/>
    <property type="evidence" value="ECO:0007669"/>
    <property type="project" value="TreeGrafter"/>
</dbReference>
<gene>
    <name evidence="6" type="ORF">HJG59_014759</name>
</gene>
<dbReference type="Gene3D" id="3.30.160.60">
    <property type="entry name" value="Classic Zinc Finger"/>
    <property type="match status" value="1"/>
</dbReference>
<protein>
    <submittedName>
        <fullName evidence="6">PR/SET domain 8</fullName>
    </submittedName>
</protein>
<feature type="domain" description="C2H2-type" evidence="5">
    <location>
        <begin position="203"/>
        <end position="226"/>
    </location>
</feature>
<dbReference type="Pfam" id="PF13894">
    <property type="entry name" value="zf-C2H2_4"/>
    <property type="match status" value="1"/>
</dbReference>
<evidence type="ECO:0000256" key="4">
    <source>
        <dbReference type="SAM" id="MobiDB-lite"/>
    </source>
</evidence>
<dbReference type="PROSITE" id="PS50157">
    <property type="entry name" value="ZINC_FINGER_C2H2_2"/>
    <property type="match status" value="2"/>
</dbReference>
<comment type="caution">
    <text evidence="6">The sequence shown here is derived from an EMBL/GenBank/DDBJ whole genome shotgun (WGS) entry which is preliminary data.</text>
</comment>
<dbReference type="PANTHER" id="PTHR16516">
    <property type="entry name" value="AGAP007109-PA"/>
    <property type="match status" value="1"/>
</dbReference>
<evidence type="ECO:0000313" key="7">
    <source>
        <dbReference type="Proteomes" id="UP000550707"/>
    </source>
</evidence>
<keyword evidence="2" id="KW-0539">Nucleus</keyword>
<reference evidence="6 7" key="1">
    <citation type="journal article" date="2020" name="Nature">
        <title>Six reference-quality genomes reveal evolution of bat adaptations.</title>
        <authorList>
            <person name="Jebb D."/>
            <person name="Huang Z."/>
            <person name="Pippel M."/>
            <person name="Hughes G.M."/>
            <person name="Lavrichenko K."/>
            <person name="Devanna P."/>
            <person name="Winkler S."/>
            <person name="Jermiin L.S."/>
            <person name="Skirmuntt E.C."/>
            <person name="Katzourakis A."/>
            <person name="Burkitt-Gray L."/>
            <person name="Ray D.A."/>
            <person name="Sullivan K.A.M."/>
            <person name="Roscito J.G."/>
            <person name="Kirilenko B.M."/>
            <person name="Davalos L.M."/>
            <person name="Corthals A.P."/>
            <person name="Power M.L."/>
            <person name="Jones G."/>
            <person name="Ransome R.D."/>
            <person name="Dechmann D.K.N."/>
            <person name="Locatelli A.G."/>
            <person name="Puechmaille S.J."/>
            <person name="Fedrigo O."/>
            <person name="Jarvis E.D."/>
            <person name="Hiller M."/>
            <person name="Vernes S.C."/>
            <person name="Myers E.W."/>
            <person name="Teeling E.C."/>
        </authorList>
    </citation>
    <scope>NUCLEOTIDE SEQUENCE [LARGE SCALE GENOMIC DNA]</scope>
    <source>
        <strain evidence="6">MMolMol1</strain>
        <tissue evidence="6">Muscle</tissue>
    </source>
</reference>
<organism evidence="6 7">
    <name type="scientific">Molossus molossus</name>
    <name type="common">Pallas' mastiff bat</name>
    <name type="synonym">Vespertilio molossus</name>
    <dbReference type="NCBI Taxonomy" id="27622"/>
    <lineage>
        <taxon>Eukaryota</taxon>
        <taxon>Metazoa</taxon>
        <taxon>Chordata</taxon>
        <taxon>Craniata</taxon>
        <taxon>Vertebrata</taxon>
        <taxon>Euteleostomi</taxon>
        <taxon>Mammalia</taxon>
        <taxon>Eutheria</taxon>
        <taxon>Laurasiatheria</taxon>
        <taxon>Chiroptera</taxon>
        <taxon>Yangochiroptera</taxon>
        <taxon>Molossidae</taxon>
        <taxon>Molossus</taxon>
    </lineage>
</organism>
<dbReference type="Proteomes" id="UP000550707">
    <property type="component" value="Unassembled WGS sequence"/>
</dbReference>
<feature type="compositionally biased region" description="Low complexity" evidence="4">
    <location>
        <begin position="74"/>
        <end position="87"/>
    </location>
</feature>
<evidence type="ECO:0000256" key="2">
    <source>
        <dbReference type="ARBA" id="ARBA00023242"/>
    </source>
</evidence>
<dbReference type="PANTHER" id="PTHR16516:SF7">
    <property type="entry name" value="PR DOMAIN ZINC FINGER PROTEIN 8"/>
    <property type="match status" value="1"/>
</dbReference>
<feature type="region of interest" description="Disordered" evidence="4">
    <location>
        <begin position="58"/>
        <end position="92"/>
    </location>
</feature>
<proteinExistence type="predicted"/>
<dbReference type="InterPro" id="IPR013087">
    <property type="entry name" value="Znf_C2H2_type"/>
</dbReference>
<dbReference type="InterPro" id="IPR052296">
    <property type="entry name" value="TR-Histone_Methyltrans"/>
</dbReference>
<keyword evidence="3" id="KW-0862">Zinc</keyword>
<comment type="subcellular location">
    <subcellularLocation>
        <location evidence="1">Nucleus</location>
    </subcellularLocation>
</comment>
<dbReference type="AlphaFoldDB" id="A0A7J8K153"/>
<dbReference type="SMART" id="SM00355">
    <property type="entry name" value="ZnF_C2H2"/>
    <property type="match status" value="2"/>
</dbReference>